<organism evidence="1 2">
    <name type="scientific">Entomophthora muscae</name>
    <dbReference type="NCBI Taxonomy" id="34485"/>
    <lineage>
        <taxon>Eukaryota</taxon>
        <taxon>Fungi</taxon>
        <taxon>Fungi incertae sedis</taxon>
        <taxon>Zoopagomycota</taxon>
        <taxon>Entomophthoromycotina</taxon>
        <taxon>Entomophthoromycetes</taxon>
        <taxon>Entomophthorales</taxon>
        <taxon>Entomophthoraceae</taxon>
        <taxon>Entomophthora</taxon>
    </lineage>
</organism>
<evidence type="ECO:0000313" key="1">
    <source>
        <dbReference type="EMBL" id="KAJ9055937.1"/>
    </source>
</evidence>
<evidence type="ECO:0000313" key="2">
    <source>
        <dbReference type="Proteomes" id="UP001165960"/>
    </source>
</evidence>
<protein>
    <submittedName>
        <fullName evidence="1">Uncharacterized protein</fullName>
    </submittedName>
</protein>
<comment type="caution">
    <text evidence="1">The sequence shown here is derived from an EMBL/GenBank/DDBJ whole genome shotgun (WGS) entry which is preliminary data.</text>
</comment>
<accession>A0ACC2S0X9</accession>
<proteinExistence type="predicted"/>
<reference evidence="1" key="1">
    <citation type="submission" date="2022-04" db="EMBL/GenBank/DDBJ databases">
        <title>Genome of the entomopathogenic fungus Entomophthora muscae.</title>
        <authorList>
            <person name="Elya C."/>
            <person name="Lovett B.R."/>
            <person name="Lee E."/>
            <person name="Macias A.M."/>
            <person name="Hajek A.E."/>
            <person name="De Bivort B.L."/>
            <person name="Kasson M.T."/>
            <person name="De Fine Licht H.H."/>
            <person name="Stajich J.E."/>
        </authorList>
    </citation>
    <scope>NUCLEOTIDE SEQUENCE</scope>
    <source>
        <strain evidence="1">Berkeley</strain>
    </source>
</reference>
<keyword evidence="2" id="KW-1185">Reference proteome</keyword>
<dbReference type="EMBL" id="QTSX02006138">
    <property type="protein sequence ID" value="KAJ9055937.1"/>
    <property type="molecule type" value="Genomic_DNA"/>
</dbReference>
<feature type="non-terminal residue" evidence="1">
    <location>
        <position position="1"/>
    </location>
</feature>
<gene>
    <name evidence="1" type="ORF">DSO57_1038167</name>
</gene>
<name>A0ACC2S0X9_9FUNG</name>
<dbReference type="Proteomes" id="UP001165960">
    <property type="component" value="Unassembled WGS sequence"/>
</dbReference>
<sequence length="96" mass="10930">PTQVIHMSNNSSHSQWVSDSQITRLSPDSNQTMFPKTKIDLKDLMNCHHHMTLCSGKIIGPSLEWPNPQQITEAVVCLFVVRESNYIELSCCMLWA</sequence>